<keyword evidence="4" id="KW-0812">Transmembrane</keyword>
<reference evidence="5" key="1">
    <citation type="submission" date="2021-10" db="EMBL/GenBank/DDBJ databases">
        <title>Tropical sea cucumber genome reveals ecological adaptation and Cuvierian tubules defense mechanism.</title>
        <authorList>
            <person name="Chen T."/>
        </authorList>
    </citation>
    <scope>NUCLEOTIDE SEQUENCE</scope>
    <source>
        <strain evidence="5">Nanhai2018</strain>
        <tissue evidence="5">Muscle</tissue>
    </source>
</reference>
<name>A0A9Q1BHU7_HOLLE</name>
<dbReference type="OrthoDB" id="676979at2759"/>
<dbReference type="PANTHER" id="PTHR24366">
    <property type="entry name" value="IG(IMMUNOGLOBULIN) AND LRR(LEUCINE RICH REPEAT) DOMAINS"/>
    <property type="match status" value="1"/>
</dbReference>
<sequence>MQKHIAHTLLKTPVFRRNGKAKMGVLLSGEYIVGSCILKTFLLLTSTTILVVSIPTNVTGDQVQPTDSELTLTCGNICEYEEWFSRAHCDERGLTYVPRCTGCEGATLLELQANNIQSIPPERIAEYYHVKTMDISWNQISVLDPGTFFQLNHLKNIICSHNGLHIVQNGLFNGTEHKLSRIYLNNNNIHIIGDEAFKKLHQLIAIYLNNNHIQSLPQNIFSDVTNIKYLILSDNDLHYVEIDQFKGLTKLEHLSLDANNLKIIPKGLFTGLESLKVVLLSHNKLITIPAPHHLGLHLGLERLDLRNNHLNQSAMTISYIVNATWVVNLNDNPFLCDCFFQSIQDLFKTTPDSQASMTCTLTNGTVYSISDYLPISCSDMSKENNTSTVTNYTTVLPFTPHNKGKDSVVTLDLYSNVSFTTLQNNKNVVQDQERQVTTVMTSCDGITTATLIVLVIFFALWLGKSIWCTVLYIRRQKGKEGNGVSPQNVPGGNSHNDGCREENQPLNIEI</sequence>
<evidence type="ECO:0000256" key="1">
    <source>
        <dbReference type="ARBA" id="ARBA00022614"/>
    </source>
</evidence>
<organism evidence="5 6">
    <name type="scientific">Holothuria leucospilota</name>
    <name type="common">Black long sea cucumber</name>
    <name type="synonym">Mertensiothuria leucospilota</name>
    <dbReference type="NCBI Taxonomy" id="206669"/>
    <lineage>
        <taxon>Eukaryota</taxon>
        <taxon>Metazoa</taxon>
        <taxon>Echinodermata</taxon>
        <taxon>Eleutherozoa</taxon>
        <taxon>Echinozoa</taxon>
        <taxon>Holothuroidea</taxon>
        <taxon>Aspidochirotacea</taxon>
        <taxon>Aspidochirotida</taxon>
        <taxon>Holothuriidae</taxon>
        <taxon>Holothuria</taxon>
    </lineage>
</organism>
<comment type="caution">
    <text evidence="5">The sequence shown here is derived from an EMBL/GenBank/DDBJ whole genome shotgun (WGS) entry which is preliminary data.</text>
</comment>
<dbReference type="Pfam" id="PF13855">
    <property type="entry name" value="LRR_8"/>
    <property type="match status" value="2"/>
</dbReference>
<feature type="region of interest" description="Disordered" evidence="3">
    <location>
        <begin position="480"/>
        <end position="510"/>
    </location>
</feature>
<dbReference type="Gene3D" id="3.80.10.10">
    <property type="entry name" value="Ribonuclease Inhibitor"/>
    <property type="match status" value="2"/>
</dbReference>
<proteinExistence type="predicted"/>
<dbReference type="InterPro" id="IPR001611">
    <property type="entry name" value="Leu-rich_rpt"/>
</dbReference>
<keyword evidence="1" id="KW-0433">Leucine-rich repeat</keyword>
<dbReference type="EMBL" id="JAIZAY010000016">
    <property type="protein sequence ID" value="KAJ8027245.1"/>
    <property type="molecule type" value="Genomic_DNA"/>
</dbReference>
<accession>A0A9Q1BHU7</accession>
<keyword evidence="4" id="KW-0472">Membrane</keyword>
<evidence type="ECO:0000256" key="2">
    <source>
        <dbReference type="ARBA" id="ARBA00022737"/>
    </source>
</evidence>
<dbReference type="InterPro" id="IPR032675">
    <property type="entry name" value="LRR_dom_sf"/>
</dbReference>
<dbReference type="InterPro" id="IPR003591">
    <property type="entry name" value="Leu-rich_rpt_typical-subtyp"/>
</dbReference>
<dbReference type="AlphaFoldDB" id="A0A9Q1BHU7"/>
<gene>
    <name evidence="5" type="ORF">HOLleu_32340</name>
</gene>
<keyword evidence="4" id="KW-1133">Transmembrane helix</keyword>
<dbReference type="Proteomes" id="UP001152320">
    <property type="component" value="Chromosome 16"/>
</dbReference>
<keyword evidence="6" id="KW-1185">Reference proteome</keyword>
<evidence type="ECO:0000313" key="5">
    <source>
        <dbReference type="EMBL" id="KAJ8027245.1"/>
    </source>
</evidence>
<feature type="compositionally biased region" description="Polar residues" evidence="3">
    <location>
        <begin position="484"/>
        <end position="496"/>
    </location>
</feature>
<evidence type="ECO:0000313" key="6">
    <source>
        <dbReference type="Proteomes" id="UP001152320"/>
    </source>
</evidence>
<evidence type="ECO:0000256" key="3">
    <source>
        <dbReference type="SAM" id="MobiDB-lite"/>
    </source>
</evidence>
<protein>
    <submittedName>
        <fullName evidence="5">Leucine-rich repeat-containing protein 15</fullName>
    </submittedName>
</protein>
<keyword evidence="2" id="KW-0677">Repeat</keyword>
<evidence type="ECO:0000256" key="4">
    <source>
        <dbReference type="SAM" id="Phobius"/>
    </source>
</evidence>
<dbReference type="SMART" id="SM00369">
    <property type="entry name" value="LRR_TYP"/>
    <property type="match status" value="7"/>
</dbReference>
<dbReference type="SUPFAM" id="SSF52058">
    <property type="entry name" value="L domain-like"/>
    <property type="match status" value="1"/>
</dbReference>
<feature type="transmembrane region" description="Helical" evidence="4">
    <location>
        <begin position="451"/>
        <end position="473"/>
    </location>
</feature>